<proteinExistence type="predicted"/>
<dbReference type="EMBL" id="KN831998">
    <property type="protein sequence ID" value="KIO00118.1"/>
    <property type="molecule type" value="Genomic_DNA"/>
</dbReference>
<protein>
    <recommendedName>
        <fullName evidence="3">Methyltransferase domain-containing protein</fullName>
    </recommendedName>
</protein>
<keyword evidence="2" id="KW-1185">Reference proteome</keyword>
<gene>
    <name evidence="1" type="ORF">M404DRAFT_16396</name>
</gene>
<dbReference type="InParanoid" id="A0A0C3IT75"/>
<organism evidence="1 2">
    <name type="scientific">Pisolithus tinctorius Marx 270</name>
    <dbReference type="NCBI Taxonomy" id="870435"/>
    <lineage>
        <taxon>Eukaryota</taxon>
        <taxon>Fungi</taxon>
        <taxon>Dikarya</taxon>
        <taxon>Basidiomycota</taxon>
        <taxon>Agaricomycotina</taxon>
        <taxon>Agaricomycetes</taxon>
        <taxon>Agaricomycetidae</taxon>
        <taxon>Boletales</taxon>
        <taxon>Sclerodermatineae</taxon>
        <taxon>Pisolithaceae</taxon>
        <taxon>Pisolithus</taxon>
    </lineage>
</organism>
<dbReference type="AlphaFoldDB" id="A0A0C3IT75"/>
<name>A0A0C3IT75_PISTI</name>
<dbReference type="PANTHER" id="PTHR18895">
    <property type="entry name" value="HEMK METHYLTRANSFERASE"/>
    <property type="match status" value="1"/>
</dbReference>
<accession>A0A0C3IT75</accession>
<dbReference type="STRING" id="870435.A0A0C3IT75"/>
<dbReference type="GO" id="GO:0005739">
    <property type="term" value="C:mitochondrion"/>
    <property type="evidence" value="ECO:0007669"/>
    <property type="project" value="TreeGrafter"/>
</dbReference>
<dbReference type="HOGENOM" id="CLU_018398_0_2_1"/>
<evidence type="ECO:0008006" key="3">
    <source>
        <dbReference type="Google" id="ProtNLM"/>
    </source>
</evidence>
<sequence>MLERKLQGELLQYILDKLSQHASSPTLIPRPETEDWNLRLANAISPKGNRPLSVLDLCNGSGCIPLLLCHLWPLGSVRAFGVDISEQAIELATDNALRCGILTHPGDGNLRNIFIPVLGDLRHTDILKELGAPFDIVTANPPYAQQPEYRRLRLSAKDYEDPHASLGDCAGPPSQTHASSFYHMMAQFLTQKDVLRDGTTVAMEVGDGQAGDVEKILHSACLRHTKIWTDPRGKQRVFVART</sequence>
<dbReference type="PANTHER" id="PTHR18895:SF74">
    <property type="entry name" value="MTRF1L RELEASE FACTOR GLUTAMINE METHYLTRANSFERASE"/>
    <property type="match status" value="1"/>
</dbReference>
<dbReference type="InterPro" id="IPR029063">
    <property type="entry name" value="SAM-dependent_MTases_sf"/>
</dbReference>
<dbReference type="InterPro" id="IPR050320">
    <property type="entry name" value="N5-glutamine_MTase"/>
</dbReference>
<evidence type="ECO:0000313" key="2">
    <source>
        <dbReference type="Proteomes" id="UP000054217"/>
    </source>
</evidence>
<dbReference type="OrthoDB" id="2695737at2759"/>
<dbReference type="FunCoup" id="A0A0C3IT75">
    <property type="interactions" value="6"/>
</dbReference>
<dbReference type="Proteomes" id="UP000054217">
    <property type="component" value="Unassembled WGS sequence"/>
</dbReference>
<dbReference type="Gene3D" id="3.40.50.150">
    <property type="entry name" value="Vaccinia Virus protein VP39"/>
    <property type="match status" value="1"/>
</dbReference>
<reference evidence="2" key="2">
    <citation type="submission" date="2015-01" db="EMBL/GenBank/DDBJ databases">
        <title>Evolutionary Origins and Diversification of the Mycorrhizal Mutualists.</title>
        <authorList>
            <consortium name="DOE Joint Genome Institute"/>
            <consortium name="Mycorrhizal Genomics Consortium"/>
            <person name="Kohler A."/>
            <person name="Kuo A."/>
            <person name="Nagy L.G."/>
            <person name="Floudas D."/>
            <person name="Copeland A."/>
            <person name="Barry K.W."/>
            <person name="Cichocki N."/>
            <person name="Veneault-Fourrey C."/>
            <person name="LaButti K."/>
            <person name="Lindquist E.A."/>
            <person name="Lipzen A."/>
            <person name="Lundell T."/>
            <person name="Morin E."/>
            <person name="Murat C."/>
            <person name="Riley R."/>
            <person name="Ohm R."/>
            <person name="Sun H."/>
            <person name="Tunlid A."/>
            <person name="Henrissat B."/>
            <person name="Grigoriev I.V."/>
            <person name="Hibbett D.S."/>
            <person name="Martin F."/>
        </authorList>
    </citation>
    <scope>NUCLEOTIDE SEQUENCE [LARGE SCALE GENOMIC DNA]</scope>
    <source>
        <strain evidence="2">Marx 270</strain>
    </source>
</reference>
<dbReference type="SUPFAM" id="SSF53335">
    <property type="entry name" value="S-adenosyl-L-methionine-dependent methyltransferases"/>
    <property type="match status" value="1"/>
</dbReference>
<evidence type="ECO:0000313" key="1">
    <source>
        <dbReference type="EMBL" id="KIO00118.1"/>
    </source>
</evidence>
<reference evidence="1 2" key="1">
    <citation type="submission" date="2014-04" db="EMBL/GenBank/DDBJ databases">
        <authorList>
            <consortium name="DOE Joint Genome Institute"/>
            <person name="Kuo A."/>
            <person name="Kohler A."/>
            <person name="Costa M.D."/>
            <person name="Nagy L.G."/>
            <person name="Floudas D."/>
            <person name="Copeland A."/>
            <person name="Barry K.W."/>
            <person name="Cichocki N."/>
            <person name="Veneault-Fourrey C."/>
            <person name="LaButti K."/>
            <person name="Lindquist E.A."/>
            <person name="Lipzen A."/>
            <person name="Lundell T."/>
            <person name="Morin E."/>
            <person name="Murat C."/>
            <person name="Sun H."/>
            <person name="Tunlid A."/>
            <person name="Henrissat B."/>
            <person name="Grigoriev I.V."/>
            <person name="Hibbett D.S."/>
            <person name="Martin F."/>
            <person name="Nordberg H.P."/>
            <person name="Cantor M.N."/>
            <person name="Hua S.X."/>
        </authorList>
    </citation>
    <scope>NUCLEOTIDE SEQUENCE [LARGE SCALE GENOMIC DNA]</scope>
    <source>
        <strain evidence="1 2">Marx 270</strain>
    </source>
</reference>
<dbReference type="CDD" id="cd02440">
    <property type="entry name" value="AdoMet_MTases"/>
    <property type="match status" value="1"/>
</dbReference>